<evidence type="ECO:0000256" key="5">
    <source>
        <dbReference type="ARBA" id="ARBA00023098"/>
    </source>
</evidence>
<dbReference type="GO" id="GO:0032259">
    <property type="term" value="P:methylation"/>
    <property type="evidence" value="ECO:0007669"/>
    <property type="project" value="UniProtKB-KW"/>
</dbReference>
<dbReference type="EC" id="2.1.1.79" evidence="7"/>
<dbReference type="PIRSF" id="PIRSF003085">
    <property type="entry name" value="CMAS"/>
    <property type="match status" value="1"/>
</dbReference>
<dbReference type="CDD" id="cd02440">
    <property type="entry name" value="AdoMet_MTases"/>
    <property type="match status" value="1"/>
</dbReference>
<evidence type="ECO:0000256" key="2">
    <source>
        <dbReference type="ARBA" id="ARBA00022603"/>
    </source>
</evidence>
<name>A0A1E7WCN7_9BURK</name>
<comment type="caution">
    <text evidence="7">The sequence shown here is derived from an EMBL/GenBank/DDBJ whole genome shotgun (WGS) entry which is preliminary data.</text>
</comment>
<keyword evidence="8" id="KW-1185">Reference proteome</keyword>
<accession>A0A1E7WCN7</accession>
<dbReference type="PANTHER" id="PTHR43667:SF2">
    <property type="entry name" value="FATTY ACID C-METHYL TRANSFERASE"/>
    <property type="match status" value="1"/>
</dbReference>
<organism evidence="7 8">
    <name type="scientific">Duganella phyllosphaerae</name>
    <dbReference type="NCBI Taxonomy" id="762836"/>
    <lineage>
        <taxon>Bacteria</taxon>
        <taxon>Pseudomonadati</taxon>
        <taxon>Pseudomonadota</taxon>
        <taxon>Betaproteobacteria</taxon>
        <taxon>Burkholderiales</taxon>
        <taxon>Oxalobacteraceae</taxon>
        <taxon>Telluria group</taxon>
        <taxon>Duganella</taxon>
    </lineage>
</organism>
<keyword evidence="3 7" id="KW-0808">Transferase</keyword>
<dbReference type="Pfam" id="PF02353">
    <property type="entry name" value="CMAS"/>
    <property type="match status" value="1"/>
</dbReference>
<evidence type="ECO:0000256" key="3">
    <source>
        <dbReference type="ARBA" id="ARBA00022679"/>
    </source>
</evidence>
<evidence type="ECO:0000256" key="6">
    <source>
        <dbReference type="PIRSR" id="PIRSR003085-1"/>
    </source>
</evidence>
<gene>
    <name evidence="7" type="primary">cfa</name>
    <name evidence="7" type="ORF">DUPY_43650</name>
</gene>
<dbReference type="InterPro" id="IPR050723">
    <property type="entry name" value="CFA/CMAS"/>
</dbReference>
<dbReference type="InterPro" id="IPR029063">
    <property type="entry name" value="SAM-dependent_MTases_sf"/>
</dbReference>
<comment type="similarity">
    <text evidence="1">Belongs to the CFA/CMAS family.</text>
</comment>
<keyword evidence="5" id="KW-0443">Lipid metabolism</keyword>
<dbReference type="RefSeq" id="WP_070251045.1">
    <property type="nucleotide sequence ID" value="NZ_LROM01000125.1"/>
</dbReference>
<reference evidence="8" key="1">
    <citation type="journal article" date="2016" name="Front. Microbiol.">
        <title>Molecular Keys to the Janthinobacterium and Duganella spp. Interaction with the Plant Pathogen Fusarium graminearum.</title>
        <authorList>
            <person name="Haack F.S."/>
            <person name="Poehlein A."/>
            <person name="Kroger C."/>
            <person name="Voigt C.A."/>
            <person name="Piepenbring M."/>
            <person name="Bode H.B."/>
            <person name="Daniel R."/>
            <person name="Schafer W."/>
            <person name="Streit W.R."/>
        </authorList>
    </citation>
    <scope>NUCLEOTIDE SEQUENCE [LARGE SCALE GENOMIC DNA]</scope>
    <source>
        <strain evidence="8">T54</strain>
    </source>
</reference>
<sequence>MTTTVTTPPLAAPAGARMFLKLLARIRRGHLELITPDGARMVFGNAHDTEGAALHVHDWRACQRILAAGDIGFAEAYAAGWADTPDLTALMRLALRNEAALDQMLFGGALARCWYRLRHWLRPNSRKGSARNIHAHYDIGNDFYQLWLDSTWTYSSAIFAGDYSQALESAQLRKYQRIIDTLQLRAGHRVLEIGCGWGGFAVHAAQQGIQVHGVTISPSQLEVAHQRIAALKLGDLAQLELRDYRDLDGQYDAVVSIEMFEAVGERYWAGYFETVAARLAPGGRALVQSITIGEEFFPRYRSSADFIQQYIFPGGMLPSVERFERHAARAGLQPQERYAFGPDYAETLRRWDADCRAKRPAIDAQGYDQRFMRIWHMYLAYCEAAFDEGRTDVVQFLLKKA</sequence>
<evidence type="ECO:0000256" key="1">
    <source>
        <dbReference type="ARBA" id="ARBA00010815"/>
    </source>
</evidence>
<dbReference type="GO" id="GO:0008610">
    <property type="term" value="P:lipid biosynthetic process"/>
    <property type="evidence" value="ECO:0007669"/>
    <property type="project" value="InterPro"/>
</dbReference>
<dbReference type="AlphaFoldDB" id="A0A1E7WCN7"/>
<dbReference type="EMBL" id="LROM01000125">
    <property type="protein sequence ID" value="OEZ95356.1"/>
    <property type="molecule type" value="Genomic_DNA"/>
</dbReference>
<dbReference type="SUPFAM" id="SSF53335">
    <property type="entry name" value="S-adenosyl-L-methionine-dependent methyltransferases"/>
    <property type="match status" value="1"/>
</dbReference>
<protein>
    <submittedName>
        <fullName evidence="7">Cyclopropane-fatty-acyl-phospholipid synthase</fullName>
        <ecNumber evidence="7">2.1.1.79</ecNumber>
    </submittedName>
</protein>
<evidence type="ECO:0000313" key="8">
    <source>
        <dbReference type="Proteomes" id="UP000175989"/>
    </source>
</evidence>
<dbReference type="OrthoDB" id="9782855at2"/>
<evidence type="ECO:0000313" key="7">
    <source>
        <dbReference type="EMBL" id="OEZ95356.1"/>
    </source>
</evidence>
<proteinExistence type="inferred from homology"/>
<dbReference type="InterPro" id="IPR003333">
    <property type="entry name" value="CMAS"/>
</dbReference>
<evidence type="ECO:0000256" key="4">
    <source>
        <dbReference type="ARBA" id="ARBA00022691"/>
    </source>
</evidence>
<dbReference type="Proteomes" id="UP000175989">
    <property type="component" value="Unassembled WGS sequence"/>
</dbReference>
<feature type="active site" evidence="6">
    <location>
        <position position="382"/>
    </location>
</feature>
<dbReference type="PANTHER" id="PTHR43667">
    <property type="entry name" value="CYCLOPROPANE-FATTY-ACYL-PHOSPHOLIPID SYNTHASE"/>
    <property type="match status" value="1"/>
</dbReference>
<dbReference type="GO" id="GO:0008825">
    <property type="term" value="F:cyclopropane-fatty-acyl-phospholipid synthase activity"/>
    <property type="evidence" value="ECO:0007669"/>
    <property type="project" value="UniProtKB-EC"/>
</dbReference>
<dbReference type="PATRIC" id="fig|762836.4.peg.4493"/>
<dbReference type="Gene3D" id="3.40.50.150">
    <property type="entry name" value="Vaccinia Virus protein VP39"/>
    <property type="match status" value="1"/>
</dbReference>
<keyword evidence="4" id="KW-0949">S-adenosyl-L-methionine</keyword>
<keyword evidence="2 7" id="KW-0489">Methyltransferase</keyword>